<dbReference type="PRINTS" id="PR00171">
    <property type="entry name" value="SUGRTRNSPORT"/>
</dbReference>
<feature type="transmembrane region" description="Helical" evidence="15">
    <location>
        <begin position="765"/>
        <end position="781"/>
    </location>
</feature>
<dbReference type="PANTHER" id="PTHR23503:SF8">
    <property type="entry name" value="FACILITATED GLUCOSE TRANSPORTER PROTEIN 1"/>
    <property type="match status" value="1"/>
</dbReference>
<evidence type="ECO:0000256" key="2">
    <source>
        <dbReference type="ARBA" id="ARBA00011738"/>
    </source>
</evidence>
<keyword evidence="3" id="KW-0813">Transport</keyword>
<feature type="transmembrane region" description="Helical" evidence="15">
    <location>
        <begin position="218"/>
        <end position="242"/>
    </location>
</feature>
<keyword evidence="4 15" id="KW-0812">Transmembrane</keyword>
<dbReference type="SUPFAM" id="SSF103473">
    <property type="entry name" value="MFS general substrate transporter"/>
    <property type="match status" value="2"/>
</dbReference>
<feature type="transmembrane region" description="Helical" evidence="15">
    <location>
        <begin position="1002"/>
        <end position="1025"/>
    </location>
</feature>
<evidence type="ECO:0000256" key="13">
    <source>
        <dbReference type="ARBA" id="ARBA00044780"/>
    </source>
</evidence>
<feature type="transmembrane region" description="Helical" evidence="15">
    <location>
        <begin position="126"/>
        <end position="149"/>
    </location>
</feature>
<evidence type="ECO:0000256" key="14">
    <source>
        <dbReference type="SAM" id="MobiDB-lite"/>
    </source>
</evidence>
<evidence type="ECO:0000259" key="16">
    <source>
        <dbReference type="PROSITE" id="PS50850"/>
    </source>
</evidence>
<comment type="subcellular location">
    <subcellularLocation>
        <location evidence="1">Membrane</location>
        <topology evidence="1">Multi-pass membrane protein</topology>
    </subcellularLocation>
</comment>
<evidence type="ECO:0000256" key="12">
    <source>
        <dbReference type="ARBA" id="ARBA00044710"/>
    </source>
</evidence>
<feature type="domain" description="Major facilitator superfamily (MFS) profile" evidence="16">
    <location>
        <begin position="656"/>
        <end position="1090"/>
    </location>
</feature>
<comment type="catalytic activity">
    <reaction evidence="10">
        <text>D-mannose(out) = D-mannose(in)</text>
        <dbReference type="Rhea" id="RHEA:78391"/>
        <dbReference type="ChEBI" id="CHEBI:4208"/>
    </reaction>
    <physiologicalReaction direction="left-to-right" evidence="10">
        <dbReference type="Rhea" id="RHEA:78392"/>
    </physiologicalReaction>
</comment>
<dbReference type="NCBIfam" id="TIGR00879">
    <property type="entry name" value="SP"/>
    <property type="match status" value="2"/>
</dbReference>
<comment type="catalytic activity">
    <reaction evidence="9">
        <text>D-xylose(out) = D-xylose(in)</text>
        <dbReference type="Rhea" id="RHEA:78427"/>
        <dbReference type="ChEBI" id="CHEBI:53455"/>
    </reaction>
    <physiologicalReaction direction="left-to-right" evidence="9">
        <dbReference type="Rhea" id="RHEA:78428"/>
    </physiologicalReaction>
</comment>
<name>A0AAD9GR12_9STRA</name>
<feature type="transmembrane region" description="Helical" evidence="15">
    <location>
        <begin position="950"/>
        <end position="968"/>
    </location>
</feature>
<dbReference type="InterPro" id="IPR036259">
    <property type="entry name" value="MFS_trans_sf"/>
</dbReference>
<dbReference type="Gene3D" id="1.20.1250.20">
    <property type="entry name" value="MFS general substrate transporter like domains"/>
    <property type="match status" value="2"/>
</dbReference>
<comment type="catalytic activity">
    <reaction evidence="11">
        <text>D-glucosamine(out) = D-glucosamine(in)</text>
        <dbReference type="Rhea" id="RHEA:78423"/>
        <dbReference type="ChEBI" id="CHEBI:58723"/>
    </reaction>
    <physiologicalReaction direction="left-to-right" evidence="11">
        <dbReference type="Rhea" id="RHEA:78424"/>
    </physiologicalReaction>
</comment>
<feature type="transmembrane region" description="Helical" evidence="15">
    <location>
        <begin position="155"/>
        <end position="171"/>
    </location>
</feature>
<feature type="transmembrane region" description="Helical" evidence="15">
    <location>
        <begin position="392"/>
        <end position="415"/>
    </location>
</feature>
<proteinExistence type="predicted"/>
<keyword evidence="5 15" id="KW-1133">Transmembrane helix</keyword>
<evidence type="ECO:0000256" key="8">
    <source>
        <dbReference type="ARBA" id="ARBA00044648"/>
    </source>
</evidence>
<organism evidence="17 18">
    <name type="scientific">Phytophthora citrophthora</name>
    <dbReference type="NCBI Taxonomy" id="4793"/>
    <lineage>
        <taxon>Eukaryota</taxon>
        <taxon>Sar</taxon>
        <taxon>Stramenopiles</taxon>
        <taxon>Oomycota</taxon>
        <taxon>Peronosporomycetes</taxon>
        <taxon>Peronosporales</taxon>
        <taxon>Peronosporaceae</taxon>
        <taxon>Phytophthora</taxon>
    </lineage>
</organism>
<evidence type="ECO:0000256" key="3">
    <source>
        <dbReference type="ARBA" id="ARBA00022448"/>
    </source>
</evidence>
<dbReference type="Proteomes" id="UP001259832">
    <property type="component" value="Unassembled WGS sequence"/>
</dbReference>
<evidence type="ECO:0000256" key="1">
    <source>
        <dbReference type="ARBA" id="ARBA00004141"/>
    </source>
</evidence>
<feature type="transmembrane region" description="Helical" evidence="15">
    <location>
        <begin position="299"/>
        <end position="320"/>
    </location>
</feature>
<dbReference type="Pfam" id="PF00083">
    <property type="entry name" value="Sugar_tr"/>
    <property type="match status" value="2"/>
</dbReference>
<feature type="transmembrane region" description="Helical" evidence="15">
    <location>
        <begin position="736"/>
        <end position="759"/>
    </location>
</feature>
<feature type="transmembrane region" description="Helical" evidence="15">
    <location>
        <begin position="427"/>
        <end position="450"/>
    </location>
</feature>
<dbReference type="InterPro" id="IPR005829">
    <property type="entry name" value="Sugar_transporter_CS"/>
</dbReference>
<feature type="transmembrane region" description="Helical" evidence="15">
    <location>
        <begin position="911"/>
        <end position="930"/>
    </location>
</feature>
<keyword evidence="18" id="KW-1185">Reference proteome</keyword>
<feature type="transmembrane region" description="Helical" evidence="15">
    <location>
        <begin position="793"/>
        <end position="816"/>
    </location>
</feature>
<comment type="caution">
    <text evidence="17">The sequence shown here is derived from an EMBL/GenBank/DDBJ whole genome shotgun (WGS) entry which is preliminary data.</text>
</comment>
<comment type="catalytic activity">
    <reaction evidence="12">
        <text>D-fructose(out) = D-fructose(in)</text>
        <dbReference type="Rhea" id="RHEA:60372"/>
        <dbReference type="ChEBI" id="CHEBI:37721"/>
    </reaction>
    <physiologicalReaction direction="left-to-right" evidence="12">
        <dbReference type="Rhea" id="RHEA:60373"/>
    </physiologicalReaction>
</comment>
<evidence type="ECO:0000313" key="18">
    <source>
        <dbReference type="Proteomes" id="UP001259832"/>
    </source>
</evidence>
<evidence type="ECO:0000256" key="7">
    <source>
        <dbReference type="ARBA" id="ARBA00044637"/>
    </source>
</evidence>
<keyword evidence="6 15" id="KW-0472">Membrane</keyword>
<dbReference type="InterPro" id="IPR020846">
    <property type="entry name" value="MFS_dom"/>
</dbReference>
<reference evidence="17" key="1">
    <citation type="submission" date="2023-08" db="EMBL/GenBank/DDBJ databases">
        <title>Reference Genome Resource for the Citrus Pathogen Phytophthora citrophthora.</title>
        <authorList>
            <person name="Moller H."/>
            <person name="Coetzee B."/>
            <person name="Rose L.J."/>
            <person name="Van Niekerk J.M."/>
        </authorList>
    </citation>
    <scope>NUCLEOTIDE SEQUENCE</scope>
    <source>
        <strain evidence="17">STE-U-9442</strain>
    </source>
</reference>
<protein>
    <recommendedName>
        <fullName evidence="13">Hexose transporter 1</fullName>
    </recommendedName>
</protein>
<dbReference type="GO" id="GO:0015149">
    <property type="term" value="F:hexose transmembrane transporter activity"/>
    <property type="evidence" value="ECO:0007669"/>
    <property type="project" value="TreeGrafter"/>
</dbReference>
<sequence>MPSEALTDPMYSEATTPNGHDNVPYFDDAQKAEARRIKPNMIMYTSILVALLQPFQSGWSSSQTNLSQYNDTDECNARPVADDTCLMFPGHSKLEWTFAVNAWIFGGMIGSLICGHFSDLWGRKKLLFVNCIFMIVGAVVEASVSNVWAFSAGRLIAGIASGTATGTLGAYTNELTPPHMRNILGLGLQISVTIGILFPAITFFFANTSSGWRYLAGFPVILAVLFLLLAPSLCVESPAWLLMKNRREEAKQVIARLYGEEHVYTALSWMESNAKPDAEQGLIQNTAEKESLFSPKYRLQLAAAILLSCSQQLSGINAVFYYSGSIFKDAGISDPRVGTLIINFINIFPAFFTGVLAQRFGNRKMILCGEAGMFVMAVLMTVAFLVDVPALSIVFTALYVIAFGVTLGPLVWVITADLFPDSVRATATSIGIGANWLCNLIVGVAYPYIADALDDYSYLPFIVLLAIFFLLSLKLVPETSNKSADEVLREYEERRPPLTFAILQNVLEGYEKTIIDLKKRGLLKINVGKRDLKMSGFGMLALKLMMDTPTRTGQSWATLTFGWSSFSKATKEIKRVLRNLGSTCTLILTNQLNVQPFLSLSIFFVHQLHTMPSEAQTDPVYSEATTPRGADNVPVFDEAQKAASRQIKPNMIMYTSILVALLQPFQSGWSSSQTNLSQYNDTDECNARPVADDTCLMFPGHSKLEWTFAVNAWIFGGMIGSLICGHFSDLWGRKKLLFVNCIFMIVGAVVEASVSNVWAFSAGRLIAGIASGTATGTLGAYTNELTPPHMRNILGLGLQISVTIGILFPAITFFFANTSSGWRYLAGFPVILAVLFLLLAPSLCVESPAWLLMKNRREEAKQVLARLYGEENVYTALSWLESSSKPDPEQGLLQESAKQDSLFAPKYRLQLAAAILLSCAQQLSGINAVFYYSSSIFKDAGISDPRVGTLIINFINIWPAFFTGVLAQRFGNRKMILCGEAGMFVMAVLMTVAFLVDVPALSIVFTALYVIAFGVTLGPLVWVITADLFPDSVRATATSIGIGANWLCNLIVGVAYPYIADALDDYSYLPFIVLLAIFFLLSLKLVPETSNKSAEEVQREYEERYRSRQ</sequence>
<feature type="transmembrane region" description="Helical" evidence="15">
    <location>
        <begin position="706"/>
        <end position="724"/>
    </location>
</feature>
<feature type="transmembrane region" description="Helical" evidence="15">
    <location>
        <begin position="828"/>
        <end position="852"/>
    </location>
</feature>
<comment type="subunit">
    <text evidence="2">Homodimer.</text>
</comment>
<dbReference type="PANTHER" id="PTHR23503">
    <property type="entry name" value="SOLUTE CARRIER FAMILY 2"/>
    <property type="match status" value="1"/>
</dbReference>
<dbReference type="InterPro" id="IPR045263">
    <property type="entry name" value="GLUT"/>
</dbReference>
<dbReference type="EMBL" id="JASMQC010000009">
    <property type="protein sequence ID" value="KAK1942648.1"/>
    <property type="molecule type" value="Genomic_DNA"/>
</dbReference>
<feature type="transmembrane region" description="Helical" evidence="15">
    <location>
        <begin position="365"/>
        <end position="386"/>
    </location>
</feature>
<evidence type="ECO:0000256" key="6">
    <source>
        <dbReference type="ARBA" id="ARBA00023136"/>
    </source>
</evidence>
<feature type="region of interest" description="Disordered" evidence="14">
    <location>
        <begin position="1"/>
        <end position="24"/>
    </location>
</feature>
<dbReference type="InterPro" id="IPR005828">
    <property type="entry name" value="MFS_sugar_transport-like"/>
</dbReference>
<dbReference type="AlphaFoldDB" id="A0AAD9GR12"/>
<evidence type="ECO:0000256" key="5">
    <source>
        <dbReference type="ARBA" id="ARBA00022989"/>
    </source>
</evidence>
<feature type="transmembrane region" description="Helical" evidence="15">
    <location>
        <begin position="975"/>
        <end position="996"/>
    </location>
</feature>
<feature type="transmembrane region" description="Helical" evidence="15">
    <location>
        <begin position="340"/>
        <end position="358"/>
    </location>
</feature>
<gene>
    <name evidence="17" type="ORF">P3T76_006147</name>
</gene>
<dbReference type="PROSITE" id="PS00217">
    <property type="entry name" value="SUGAR_TRANSPORT_2"/>
    <property type="match status" value="2"/>
</dbReference>
<feature type="transmembrane region" description="Helical" evidence="15">
    <location>
        <begin position="1066"/>
        <end position="1086"/>
    </location>
</feature>
<feature type="transmembrane region" description="Helical" evidence="15">
    <location>
        <begin position="96"/>
        <end position="114"/>
    </location>
</feature>
<evidence type="ECO:0000313" key="17">
    <source>
        <dbReference type="EMBL" id="KAK1942648.1"/>
    </source>
</evidence>
<feature type="transmembrane region" description="Helical" evidence="15">
    <location>
        <begin position="1037"/>
        <end position="1060"/>
    </location>
</feature>
<feature type="transmembrane region" description="Helical" evidence="15">
    <location>
        <begin position="183"/>
        <end position="206"/>
    </location>
</feature>
<comment type="catalytic activity">
    <reaction evidence="7">
        <text>D-galactose(in) = D-galactose(out)</text>
        <dbReference type="Rhea" id="RHEA:34915"/>
        <dbReference type="ChEBI" id="CHEBI:4139"/>
    </reaction>
    <physiologicalReaction direction="right-to-left" evidence="7">
        <dbReference type="Rhea" id="RHEA:34917"/>
    </physiologicalReaction>
</comment>
<feature type="transmembrane region" description="Helical" evidence="15">
    <location>
        <begin position="651"/>
        <end position="669"/>
    </location>
</feature>
<feature type="domain" description="Major facilitator superfamily (MFS) profile" evidence="16">
    <location>
        <begin position="46"/>
        <end position="480"/>
    </location>
</feature>
<evidence type="ECO:0000256" key="10">
    <source>
        <dbReference type="ARBA" id="ARBA00044662"/>
    </source>
</evidence>
<evidence type="ECO:0000256" key="4">
    <source>
        <dbReference type="ARBA" id="ARBA00022692"/>
    </source>
</evidence>
<evidence type="ECO:0000256" key="9">
    <source>
        <dbReference type="ARBA" id="ARBA00044656"/>
    </source>
</evidence>
<evidence type="ECO:0000256" key="15">
    <source>
        <dbReference type="SAM" id="Phobius"/>
    </source>
</evidence>
<dbReference type="PROSITE" id="PS50850">
    <property type="entry name" value="MFS"/>
    <property type="match status" value="2"/>
</dbReference>
<comment type="catalytic activity">
    <reaction evidence="8">
        <text>D-glucose(out) = D-glucose(in)</text>
        <dbReference type="Rhea" id="RHEA:60376"/>
        <dbReference type="ChEBI" id="CHEBI:4167"/>
    </reaction>
    <physiologicalReaction direction="left-to-right" evidence="8">
        <dbReference type="Rhea" id="RHEA:60377"/>
    </physiologicalReaction>
</comment>
<evidence type="ECO:0000256" key="11">
    <source>
        <dbReference type="ARBA" id="ARBA00044668"/>
    </source>
</evidence>
<feature type="transmembrane region" description="Helical" evidence="15">
    <location>
        <begin position="456"/>
        <end position="476"/>
    </location>
</feature>
<dbReference type="GO" id="GO:0016020">
    <property type="term" value="C:membrane"/>
    <property type="evidence" value="ECO:0007669"/>
    <property type="project" value="UniProtKB-SubCell"/>
</dbReference>
<dbReference type="InterPro" id="IPR003663">
    <property type="entry name" value="Sugar/inositol_transpt"/>
</dbReference>
<accession>A0AAD9GR12</accession>